<dbReference type="EMBL" id="AWGH01000049">
    <property type="protein sequence ID" value="ODN78087.1"/>
    <property type="molecule type" value="Genomic_DNA"/>
</dbReference>
<dbReference type="GO" id="GO:0022857">
    <property type="term" value="F:transmembrane transporter activity"/>
    <property type="evidence" value="ECO:0007669"/>
    <property type="project" value="InterPro"/>
</dbReference>
<keyword evidence="3 7" id="KW-0812">Transmembrane</keyword>
<sequence>MSAQTETATSYVSPTSIPHTIDHDKTAVDLNQSNKESTPFGPASPSSTASLQSEDAFPKHEEAQPGGIPMSKKRKWFLLLIFSVAQYLDGVAVCGLFVVTDSIQGDLKIEYENSSWVVTSYSVTFASFLMFWGRVSDLYSAKQVFA</sequence>
<feature type="region of interest" description="Disordered" evidence="6">
    <location>
        <begin position="1"/>
        <end position="68"/>
    </location>
</feature>
<dbReference type="Gene3D" id="1.20.1250.20">
    <property type="entry name" value="MFS general substrate transporter like domains"/>
    <property type="match status" value="1"/>
</dbReference>
<feature type="compositionally biased region" description="Polar residues" evidence="6">
    <location>
        <begin position="1"/>
        <end position="18"/>
    </location>
</feature>
<dbReference type="SUPFAM" id="SSF103473">
    <property type="entry name" value="MFS general substrate transporter"/>
    <property type="match status" value="1"/>
</dbReference>
<organism evidence="9 10">
    <name type="scientific">Cryptococcus wingfieldii CBS 7118</name>
    <dbReference type="NCBI Taxonomy" id="1295528"/>
    <lineage>
        <taxon>Eukaryota</taxon>
        <taxon>Fungi</taxon>
        <taxon>Dikarya</taxon>
        <taxon>Basidiomycota</taxon>
        <taxon>Agaricomycotina</taxon>
        <taxon>Tremellomycetes</taxon>
        <taxon>Tremellales</taxon>
        <taxon>Cryptococcaceae</taxon>
        <taxon>Cryptococcus</taxon>
    </lineage>
</organism>
<dbReference type="InterPro" id="IPR020846">
    <property type="entry name" value="MFS_dom"/>
</dbReference>
<feature type="transmembrane region" description="Helical" evidence="7">
    <location>
        <begin position="114"/>
        <end position="133"/>
    </location>
</feature>
<keyword evidence="4 7" id="KW-1133">Transmembrane helix</keyword>
<dbReference type="AlphaFoldDB" id="A0A1E3HP29"/>
<comment type="subcellular location">
    <subcellularLocation>
        <location evidence="1">Membrane</location>
        <topology evidence="1">Multi-pass membrane protein</topology>
    </subcellularLocation>
</comment>
<keyword evidence="2" id="KW-0813">Transport</keyword>
<evidence type="ECO:0000256" key="4">
    <source>
        <dbReference type="ARBA" id="ARBA00022989"/>
    </source>
</evidence>
<evidence type="ECO:0000256" key="2">
    <source>
        <dbReference type="ARBA" id="ARBA00022448"/>
    </source>
</evidence>
<accession>A0A1E3HP29</accession>
<keyword evidence="10" id="KW-1185">Reference proteome</keyword>
<dbReference type="GO" id="GO:0016020">
    <property type="term" value="C:membrane"/>
    <property type="evidence" value="ECO:0007669"/>
    <property type="project" value="UniProtKB-SubCell"/>
</dbReference>
<dbReference type="InterPro" id="IPR036259">
    <property type="entry name" value="MFS_trans_sf"/>
</dbReference>
<feature type="transmembrane region" description="Helical" evidence="7">
    <location>
        <begin position="76"/>
        <end position="99"/>
    </location>
</feature>
<evidence type="ECO:0000313" key="9">
    <source>
        <dbReference type="EMBL" id="ODN78087.1"/>
    </source>
</evidence>
<name>A0A1E3HP29_9TREE</name>
<dbReference type="PANTHER" id="PTHR42718">
    <property type="entry name" value="MAJOR FACILITATOR SUPERFAMILY MULTIDRUG TRANSPORTER MFSC"/>
    <property type="match status" value="1"/>
</dbReference>
<evidence type="ECO:0000256" key="7">
    <source>
        <dbReference type="SAM" id="Phobius"/>
    </source>
</evidence>
<dbReference type="PROSITE" id="PS50850">
    <property type="entry name" value="MFS"/>
    <property type="match status" value="1"/>
</dbReference>
<feature type="compositionally biased region" description="Polar residues" evidence="6">
    <location>
        <begin position="44"/>
        <end position="53"/>
    </location>
</feature>
<evidence type="ECO:0000256" key="6">
    <source>
        <dbReference type="SAM" id="MobiDB-lite"/>
    </source>
</evidence>
<evidence type="ECO:0000313" key="10">
    <source>
        <dbReference type="Proteomes" id="UP000094819"/>
    </source>
</evidence>
<protein>
    <recommendedName>
        <fullName evidence="8">Major facilitator superfamily (MFS) profile domain-containing protein</fullName>
    </recommendedName>
</protein>
<evidence type="ECO:0000256" key="1">
    <source>
        <dbReference type="ARBA" id="ARBA00004141"/>
    </source>
</evidence>
<evidence type="ECO:0000256" key="3">
    <source>
        <dbReference type="ARBA" id="ARBA00022692"/>
    </source>
</evidence>
<dbReference type="RefSeq" id="XP_019028040.1">
    <property type="nucleotide sequence ID" value="XM_019179979.1"/>
</dbReference>
<dbReference type="Proteomes" id="UP000094819">
    <property type="component" value="Unassembled WGS sequence"/>
</dbReference>
<evidence type="ECO:0000256" key="5">
    <source>
        <dbReference type="ARBA" id="ARBA00023136"/>
    </source>
</evidence>
<comment type="caution">
    <text evidence="9">The sequence shown here is derived from an EMBL/GenBank/DDBJ whole genome shotgun (WGS) entry which is preliminary data.</text>
</comment>
<dbReference type="PANTHER" id="PTHR42718:SF9">
    <property type="entry name" value="MAJOR FACILITATOR SUPERFAMILY MULTIDRUG TRANSPORTER MFSC"/>
    <property type="match status" value="1"/>
</dbReference>
<feature type="domain" description="Major facilitator superfamily (MFS) profile" evidence="8">
    <location>
        <begin position="78"/>
        <end position="146"/>
    </location>
</feature>
<proteinExistence type="predicted"/>
<evidence type="ECO:0000259" key="8">
    <source>
        <dbReference type="PROSITE" id="PS50850"/>
    </source>
</evidence>
<gene>
    <name evidence="9" type="ORF">L198_08006</name>
</gene>
<reference evidence="9 10" key="1">
    <citation type="submission" date="2016-06" db="EMBL/GenBank/DDBJ databases">
        <title>Evolution of pathogenesis and genome organization in the Tremellales.</title>
        <authorList>
            <person name="Cuomo C."/>
            <person name="Litvintseva A."/>
            <person name="Heitman J."/>
            <person name="Chen Y."/>
            <person name="Sun S."/>
            <person name="Springer D."/>
            <person name="Dromer F."/>
            <person name="Young S."/>
            <person name="Zeng Q."/>
            <person name="Chapman S."/>
            <person name="Gujja S."/>
            <person name="Saif S."/>
            <person name="Birren B."/>
        </authorList>
    </citation>
    <scope>NUCLEOTIDE SEQUENCE [LARGE SCALE GENOMIC DNA]</scope>
    <source>
        <strain evidence="9 10">CBS 7118</strain>
    </source>
</reference>
<dbReference type="OrthoDB" id="440755at2759"/>
<dbReference type="GeneID" id="30197217"/>
<keyword evidence="5 7" id="KW-0472">Membrane</keyword>